<accession>A0A378Q0Y0</accession>
<proteinExistence type="predicted"/>
<dbReference type="RefSeq" id="WP_143821797.1">
    <property type="nucleotide sequence ID" value="NZ_MXAO01000031.1"/>
</dbReference>
<evidence type="ECO:0000313" key="1">
    <source>
        <dbReference type="EMBL" id="STY94325.1"/>
    </source>
</evidence>
<dbReference type="AlphaFoldDB" id="A0A378Q0Y0"/>
<dbReference type="Proteomes" id="UP000255193">
    <property type="component" value="Unassembled WGS sequence"/>
</dbReference>
<organism evidence="1 2">
    <name type="scientific">Faucicola atlantae</name>
    <dbReference type="NCBI Taxonomy" id="34059"/>
    <lineage>
        <taxon>Bacteria</taxon>
        <taxon>Pseudomonadati</taxon>
        <taxon>Pseudomonadota</taxon>
        <taxon>Gammaproteobacteria</taxon>
        <taxon>Moraxellales</taxon>
        <taxon>Moraxellaceae</taxon>
        <taxon>Faucicola</taxon>
    </lineage>
</organism>
<dbReference type="EMBL" id="UGQA01000001">
    <property type="protein sequence ID" value="STY94325.1"/>
    <property type="molecule type" value="Genomic_DNA"/>
</dbReference>
<sequence length="164" mass="19272">MPAVTLSTLRLKKNTLPQEMVGWYMIYHQYTVGYLNQEQLAQALEQLLITPLNITVDEQGSWLIQNKILFYYLLFSHEQHSILPNTIDIKRSKRPSYNNREIFEELIRIIKLNKQHLPVKSLHLAIKNQLTVEDCNHLFSKNTFTAKHYCLLIDISLATYKRAS</sequence>
<reference evidence="1 2" key="1">
    <citation type="submission" date="2018-06" db="EMBL/GenBank/DDBJ databases">
        <authorList>
            <consortium name="Pathogen Informatics"/>
            <person name="Doyle S."/>
        </authorList>
    </citation>
    <scope>NUCLEOTIDE SEQUENCE [LARGE SCALE GENOMIC DNA]</scope>
    <source>
        <strain evidence="1 2">NCTC11091</strain>
    </source>
</reference>
<name>A0A378Q0Y0_9GAMM</name>
<evidence type="ECO:0000313" key="2">
    <source>
        <dbReference type="Proteomes" id="UP000255193"/>
    </source>
</evidence>
<gene>
    <name evidence="1" type="ORF">NCTC11091_00085</name>
</gene>
<protein>
    <submittedName>
        <fullName evidence="1">Uncharacterized protein</fullName>
    </submittedName>
</protein>